<comment type="caution">
    <text evidence="1">The sequence shown here is derived from an EMBL/GenBank/DDBJ whole genome shotgun (WGS) entry which is preliminary data.</text>
</comment>
<gene>
    <name evidence="1" type="ORF">CEXT_717051</name>
</gene>
<reference evidence="1 2" key="1">
    <citation type="submission" date="2021-06" db="EMBL/GenBank/DDBJ databases">
        <title>Caerostris extrusa draft genome.</title>
        <authorList>
            <person name="Kono N."/>
            <person name="Arakawa K."/>
        </authorList>
    </citation>
    <scope>NUCLEOTIDE SEQUENCE [LARGE SCALE GENOMIC DNA]</scope>
</reference>
<dbReference type="AlphaFoldDB" id="A0AAV4Q9Z8"/>
<organism evidence="1 2">
    <name type="scientific">Caerostris extrusa</name>
    <name type="common">Bark spider</name>
    <name type="synonym">Caerostris bankana</name>
    <dbReference type="NCBI Taxonomy" id="172846"/>
    <lineage>
        <taxon>Eukaryota</taxon>
        <taxon>Metazoa</taxon>
        <taxon>Ecdysozoa</taxon>
        <taxon>Arthropoda</taxon>
        <taxon>Chelicerata</taxon>
        <taxon>Arachnida</taxon>
        <taxon>Araneae</taxon>
        <taxon>Araneomorphae</taxon>
        <taxon>Entelegynae</taxon>
        <taxon>Araneoidea</taxon>
        <taxon>Araneidae</taxon>
        <taxon>Caerostris</taxon>
    </lineage>
</organism>
<name>A0AAV4Q9Z8_CAEEX</name>
<protein>
    <submittedName>
        <fullName evidence="1">Uncharacterized protein</fullName>
    </submittedName>
</protein>
<evidence type="ECO:0000313" key="1">
    <source>
        <dbReference type="EMBL" id="GIY04835.1"/>
    </source>
</evidence>
<accession>A0AAV4Q9Z8</accession>
<proteinExistence type="predicted"/>
<keyword evidence="2" id="KW-1185">Reference proteome</keyword>
<dbReference type="Proteomes" id="UP001054945">
    <property type="component" value="Unassembled WGS sequence"/>
</dbReference>
<dbReference type="EMBL" id="BPLR01005759">
    <property type="protein sequence ID" value="GIY04835.1"/>
    <property type="molecule type" value="Genomic_DNA"/>
</dbReference>
<evidence type="ECO:0000313" key="2">
    <source>
        <dbReference type="Proteomes" id="UP001054945"/>
    </source>
</evidence>
<sequence>MAIEENIPPLKTFAQALTSPAQNSAKSSTDCCLILSFGSRTSDNIKNIIKADINPRTECRIRRPTVGIDNRSEHKLRCVPRARVDRPSIMAHAFRILPLSHFSRASGTTRHVSPTPPVRQSTCSSRVSCAPAEDANFSLSQFVLFAPIRLCYYEDEHFRECY</sequence>